<organism evidence="3 4">
    <name type="scientific">Georgenia satyanarayanai</name>
    <dbReference type="NCBI Taxonomy" id="860221"/>
    <lineage>
        <taxon>Bacteria</taxon>
        <taxon>Bacillati</taxon>
        <taxon>Actinomycetota</taxon>
        <taxon>Actinomycetes</taxon>
        <taxon>Micrococcales</taxon>
        <taxon>Bogoriellaceae</taxon>
        <taxon>Georgenia</taxon>
    </lineage>
</organism>
<evidence type="ECO:0000313" key="3">
    <source>
        <dbReference type="EMBL" id="SSA47259.1"/>
    </source>
</evidence>
<sequence>MMLVGRGLCAGRFLAAAGVLIVLLSGCSAPPGEEPPEAPTSVDPDSYASELVELTNETRAEEGLEELQASPCAREAALERATALKGEEKLVHAPLTPVIDACEPLTTAAENLVNSAAVPMDVVEAWLGSPGHRANIVDPDLTETGIGCVPDGQKMLCSQIFLGP</sequence>
<feature type="chain" id="PRO_5030061979" evidence="1">
    <location>
        <begin position="30"/>
        <end position="164"/>
    </location>
</feature>
<evidence type="ECO:0000256" key="1">
    <source>
        <dbReference type="SAM" id="SignalP"/>
    </source>
</evidence>
<evidence type="ECO:0000259" key="2">
    <source>
        <dbReference type="Pfam" id="PF00188"/>
    </source>
</evidence>
<name>A0A2Y9AYS2_9MICO</name>
<reference evidence="3 4" key="1">
    <citation type="submission" date="2016-10" db="EMBL/GenBank/DDBJ databases">
        <authorList>
            <person name="Cai Z."/>
        </authorList>
    </citation>
    <scope>NUCLEOTIDE SEQUENCE [LARGE SCALE GENOMIC DNA]</scope>
    <source>
        <strain evidence="3 4">CGMCC 1.10826</strain>
    </source>
</reference>
<feature type="signal peptide" evidence="1">
    <location>
        <begin position="1"/>
        <end position="29"/>
    </location>
</feature>
<keyword evidence="1" id="KW-0732">Signal</keyword>
<dbReference type="AlphaFoldDB" id="A0A2Y9AYS2"/>
<accession>A0A2Y9AYS2</accession>
<dbReference type="PANTHER" id="PTHR31157:SF1">
    <property type="entry name" value="SCP DOMAIN-CONTAINING PROTEIN"/>
    <property type="match status" value="1"/>
</dbReference>
<dbReference type="Proteomes" id="UP000250222">
    <property type="component" value="Unassembled WGS sequence"/>
</dbReference>
<keyword evidence="4" id="KW-1185">Reference proteome</keyword>
<dbReference type="OrthoDB" id="68195at2"/>
<dbReference type="PANTHER" id="PTHR31157">
    <property type="entry name" value="SCP DOMAIN-CONTAINING PROTEIN"/>
    <property type="match status" value="1"/>
</dbReference>
<dbReference type="PROSITE" id="PS51257">
    <property type="entry name" value="PROKAR_LIPOPROTEIN"/>
    <property type="match status" value="1"/>
</dbReference>
<gene>
    <name evidence="3" type="ORF">SAMN05216184_1243</name>
</gene>
<dbReference type="InterPro" id="IPR014044">
    <property type="entry name" value="CAP_dom"/>
</dbReference>
<dbReference type="Gene3D" id="3.40.33.10">
    <property type="entry name" value="CAP"/>
    <property type="match status" value="1"/>
</dbReference>
<proteinExistence type="predicted"/>
<dbReference type="SUPFAM" id="SSF55797">
    <property type="entry name" value="PR-1-like"/>
    <property type="match status" value="1"/>
</dbReference>
<dbReference type="RefSeq" id="WP_110853922.1">
    <property type="nucleotide sequence ID" value="NZ_QKLZ01000024.1"/>
</dbReference>
<dbReference type="InterPro" id="IPR035940">
    <property type="entry name" value="CAP_sf"/>
</dbReference>
<evidence type="ECO:0000313" key="4">
    <source>
        <dbReference type="Proteomes" id="UP000250222"/>
    </source>
</evidence>
<dbReference type="CDD" id="cd05379">
    <property type="entry name" value="CAP_bacterial"/>
    <property type="match status" value="1"/>
</dbReference>
<dbReference type="EMBL" id="UETB01000024">
    <property type="protein sequence ID" value="SSA47259.1"/>
    <property type="molecule type" value="Genomic_DNA"/>
</dbReference>
<dbReference type="Pfam" id="PF00188">
    <property type="entry name" value="CAP"/>
    <property type="match status" value="1"/>
</dbReference>
<protein>
    <submittedName>
        <fullName evidence="3">Uncharacterized conserved protein YkwD, contains CAP (CSP/antigen 5/PR1) domain</fullName>
    </submittedName>
</protein>
<feature type="domain" description="SCP" evidence="2">
    <location>
        <begin position="53"/>
        <end position="157"/>
    </location>
</feature>